<dbReference type="KEGG" id="afi:Acife_2179"/>
<evidence type="ECO:0008006" key="3">
    <source>
        <dbReference type="Google" id="ProtNLM"/>
    </source>
</evidence>
<gene>
    <name evidence="1" type="ORF">Acife_2179</name>
</gene>
<reference evidence="1 2" key="1">
    <citation type="journal article" date="2011" name="J. Bacteriol.">
        <title>Draft genome of the psychrotolerant acidophile Acidithiobacillus ferrivorans SS3.</title>
        <authorList>
            <person name="Liljeqvist M."/>
            <person name="Valdes J."/>
            <person name="Holmes D.S."/>
            <person name="Dopson M."/>
        </authorList>
    </citation>
    <scope>NUCLEOTIDE SEQUENCE [LARGE SCALE GENOMIC DNA]</scope>
    <source>
        <strain evidence="1 2">SS3</strain>
    </source>
</reference>
<dbReference type="eggNOG" id="ENOG5032RUZ">
    <property type="taxonomic scope" value="Bacteria"/>
</dbReference>
<dbReference type="Proteomes" id="UP000009220">
    <property type="component" value="Chromosome"/>
</dbReference>
<dbReference type="AlphaFoldDB" id="G0JN79"/>
<dbReference type="EMBL" id="CP002985">
    <property type="protein sequence ID" value="AEM48293.1"/>
    <property type="molecule type" value="Genomic_DNA"/>
</dbReference>
<organism evidence="1 2">
    <name type="scientific">Acidithiobacillus ferrivorans SS3</name>
    <dbReference type="NCBI Taxonomy" id="743299"/>
    <lineage>
        <taxon>Bacteria</taxon>
        <taxon>Pseudomonadati</taxon>
        <taxon>Pseudomonadota</taxon>
        <taxon>Acidithiobacillia</taxon>
        <taxon>Acidithiobacillales</taxon>
        <taxon>Acidithiobacillaceae</taxon>
        <taxon>Acidithiobacillus</taxon>
    </lineage>
</organism>
<proteinExistence type="predicted"/>
<sequence length="174" mass="19197">MGEMTASVDAKVLPPFNGPIEIGLRALTLLSEAFPSAYSLQRMVVSDYLLVHSDDLPDGPPGLHPKTPHRGGELLVRRAVLEQGLMLYQSRGLLERHYTETGLMFAATERTAAFLDALSSDYAAQLRERAAWLVSLFGEMSDSELLKIANSQVGEWGAEFSMESVLKVEDAEWQ</sequence>
<evidence type="ECO:0000313" key="2">
    <source>
        <dbReference type="Proteomes" id="UP000009220"/>
    </source>
</evidence>
<dbReference type="HOGENOM" id="CLU_134406_0_0_6"/>
<name>G0JN79_9PROT</name>
<evidence type="ECO:0000313" key="1">
    <source>
        <dbReference type="EMBL" id="AEM48293.1"/>
    </source>
</evidence>
<accession>G0JN79</accession>
<protein>
    <recommendedName>
        <fullName evidence="3">Threonine efflux protein</fullName>
    </recommendedName>
</protein>
<dbReference type="STRING" id="743299.Acife_2179"/>
<dbReference type="InterPro" id="IPR046904">
    <property type="entry name" value="ABC-3C_MC2"/>
</dbReference>
<dbReference type="Pfam" id="PF20288">
    <property type="entry name" value="MC2"/>
    <property type="match status" value="1"/>
</dbReference>